<keyword evidence="1" id="KW-1133">Transmembrane helix</keyword>
<keyword evidence="3" id="KW-1185">Reference proteome</keyword>
<accession>A0A9W6HT22</accession>
<feature type="transmembrane region" description="Helical" evidence="1">
    <location>
        <begin position="13"/>
        <end position="34"/>
    </location>
</feature>
<keyword evidence="1" id="KW-0812">Transmembrane</keyword>
<name>A0A9W6HT22_9MICO</name>
<dbReference type="EMBL" id="BSET01000001">
    <property type="protein sequence ID" value="GLK01870.1"/>
    <property type="molecule type" value="Genomic_DNA"/>
</dbReference>
<sequence>MKDMLDAAFLSHALFWLIGAMTVCATVLATAALFSMGRSGYRKD</sequence>
<keyword evidence="1" id="KW-0472">Membrane</keyword>
<reference evidence="2" key="1">
    <citation type="journal article" date="2014" name="Int. J. Syst. Evol. Microbiol.">
        <title>Complete genome sequence of Corynebacterium casei LMG S-19264T (=DSM 44701T), isolated from a smear-ripened cheese.</title>
        <authorList>
            <consortium name="US DOE Joint Genome Institute (JGI-PGF)"/>
            <person name="Walter F."/>
            <person name="Albersmeier A."/>
            <person name="Kalinowski J."/>
            <person name="Ruckert C."/>
        </authorList>
    </citation>
    <scope>NUCLEOTIDE SEQUENCE</scope>
    <source>
        <strain evidence="2">VKM Ac-1958</strain>
    </source>
</reference>
<gene>
    <name evidence="2" type="ORF">GCM10017596_15850</name>
</gene>
<evidence type="ECO:0000313" key="3">
    <source>
        <dbReference type="Proteomes" id="UP001142325"/>
    </source>
</evidence>
<organism evidence="2 3">
    <name type="scientific">Microbacterium keratanolyticum</name>
    <dbReference type="NCBI Taxonomy" id="67574"/>
    <lineage>
        <taxon>Bacteria</taxon>
        <taxon>Bacillati</taxon>
        <taxon>Actinomycetota</taxon>
        <taxon>Actinomycetes</taxon>
        <taxon>Micrococcales</taxon>
        <taxon>Microbacteriaceae</taxon>
        <taxon>Microbacterium</taxon>
    </lineage>
</organism>
<dbReference type="AlphaFoldDB" id="A0A9W6HT22"/>
<protein>
    <submittedName>
        <fullName evidence="2">Uncharacterized protein</fullName>
    </submittedName>
</protein>
<proteinExistence type="predicted"/>
<evidence type="ECO:0000256" key="1">
    <source>
        <dbReference type="SAM" id="Phobius"/>
    </source>
</evidence>
<dbReference type="Proteomes" id="UP001142325">
    <property type="component" value="Unassembled WGS sequence"/>
</dbReference>
<evidence type="ECO:0000313" key="2">
    <source>
        <dbReference type="EMBL" id="GLK01870.1"/>
    </source>
</evidence>
<reference evidence="2" key="2">
    <citation type="submission" date="2023-01" db="EMBL/GenBank/DDBJ databases">
        <authorList>
            <person name="Sun Q."/>
            <person name="Evtushenko L."/>
        </authorList>
    </citation>
    <scope>NUCLEOTIDE SEQUENCE</scope>
    <source>
        <strain evidence="2">VKM Ac-1958</strain>
    </source>
</reference>
<comment type="caution">
    <text evidence="2">The sequence shown here is derived from an EMBL/GenBank/DDBJ whole genome shotgun (WGS) entry which is preliminary data.</text>
</comment>